<protein>
    <submittedName>
        <fullName evidence="1">Sulfotransferase</fullName>
    </submittedName>
</protein>
<dbReference type="InterPro" id="IPR051135">
    <property type="entry name" value="Gal/GlcNAc/GalNAc_ST"/>
</dbReference>
<sequence>MGVRVTPDPVIVLHIAGAGRSGSTLFGSLLGQLGDCFDVGELGYLWDRGLRQDGRCGCGVQVRTCPVWRRILQEVFGPDGPGEEEVERLARFHRATSRGRDVASLWLRGRLQEEPSEYRAILARLIRAAASVSGRRVVVDSTKPVAYGRLLDDLPGVQLRVIHLVRDPRAVAWSWLRRKAGTGADTMRTRPVLTTAAMWNLGNLAAMGSWAGEPGRYLLVRYEDLIQDPAHWLRAAAGLAGITDPDLPLIGESTVKMSPTHTVAGNVGRHHSGEIELRLDTEWSRALPPGKRVLVECATYPLRDRYGYGRTR</sequence>
<dbReference type="EMBL" id="BLAE01000003">
    <property type="protein sequence ID" value="GES06662.1"/>
    <property type="molecule type" value="Genomic_DNA"/>
</dbReference>
<dbReference type="InterPro" id="IPR027417">
    <property type="entry name" value="P-loop_NTPase"/>
</dbReference>
<keyword evidence="2" id="KW-1185">Reference proteome</keyword>
<dbReference type="PANTHER" id="PTHR10704">
    <property type="entry name" value="CARBOHYDRATE SULFOTRANSFERASE"/>
    <property type="match status" value="1"/>
</dbReference>
<evidence type="ECO:0000313" key="2">
    <source>
        <dbReference type="Proteomes" id="UP000331127"/>
    </source>
</evidence>
<dbReference type="PANTHER" id="PTHR10704:SF44">
    <property type="entry name" value="LD35051P-RELATED"/>
    <property type="match status" value="1"/>
</dbReference>
<dbReference type="SUPFAM" id="SSF52540">
    <property type="entry name" value="P-loop containing nucleoside triphosphate hydrolases"/>
    <property type="match status" value="1"/>
</dbReference>
<dbReference type="AlphaFoldDB" id="A0A5M3WEZ8"/>
<dbReference type="GO" id="GO:0006044">
    <property type="term" value="P:N-acetylglucosamine metabolic process"/>
    <property type="evidence" value="ECO:0007669"/>
    <property type="project" value="TreeGrafter"/>
</dbReference>
<organism evidence="1 2">
    <name type="scientific">Acrocarpospora macrocephala</name>
    <dbReference type="NCBI Taxonomy" id="150177"/>
    <lineage>
        <taxon>Bacteria</taxon>
        <taxon>Bacillati</taxon>
        <taxon>Actinomycetota</taxon>
        <taxon>Actinomycetes</taxon>
        <taxon>Streptosporangiales</taxon>
        <taxon>Streptosporangiaceae</taxon>
        <taxon>Acrocarpospora</taxon>
    </lineage>
</organism>
<name>A0A5M3WEZ8_9ACTN</name>
<reference evidence="1 2" key="1">
    <citation type="submission" date="2019-10" db="EMBL/GenBank/DDBJ databases">
        <title>Whole genome shotgun sequence of Acrocarpospora macrocephala NBRC 16266.</title>
        <authorList>
            <person name="Ichikawa N."/>
            <person name="Kimura A."/>
            <person name="Kitahashi Y."/>
            <person name="Komaki H."/>
            <person name="Oguchi A."/>
        </authorList>
    </citation>
    <scope>NUCLEOTIDE SEQUENCE [LARGE SCALE GENOMIC DNA]</scope>
    <source>
        <strain evidence="1 2">NBRC 16266</strain>
    </source>
</reference>
<comment type="caution">
    <text evidence="1">The sequence shown here is derived from an EMBL/GenBank/DDBJ whole genome shotgun (WGS) entry which is preliminary data.</text>
</comment>
<dbReference type="Proteomes" id="UP000331127">
    <property type="component" value="Unassembled WGS sequence"/>
</dbReference>
<proteinExistence type="predicted"/>
<keyword evidence="1" id="KW-0808">Transferase</keyword>
<dbReference type="GO" id="GO:0001517">
    <property type="term" value="F:N-acetylglucosamine 6-O-sulfotransferase activity"/>
    <property type="evidence" value="ECO:0007669"/>
    <property type="project" value="TreeGrafter"/>
</dbReference>
<accession>A0A5M3WEZ8</accession>
<dbReference type="Pfam" id="PF13469">
    <property type="entry name" value="Sulfotransfer_3"/>
    <property type="match status" value="1"/>
</dbReference>
<dbReference type="Gene3D" id="3.40.50.300">
    <property type="entry name" value="P-loop containing nucleotide triphosphate hydrolases"/>
    <property type="match status" value="1"/>
</dbReference>
<gene>
    <name evidence="1" type="ORF">Amac_002570</name>
</gene>
<dbReference type="GO" id="GO:0006790">
    <property type="term" value="P:sulfur compound metabolic process"/>
    <property type="evidence" value="ECO:0007669"/>
    <property type="project" value="TreeGrafter"/>
</dbReference>
<evidence type="ECO:0000313" key="1">
    <source>
        <dbReference type="EMBL" id="GES06662.1"/>
    </source>
</evidence>